<sequence length="312" mass="36043">RSLRYLRLSFFVGDPINKYVRISLLLNGLSKCLCYPSSSYVHLLLLIFLNGLLESFFFRLKSRRCSSVVEARLLSFWEVRNFKRCGGAHDSRQRECFMLHFSVCSSFDLKDNVFVILTGWWFGIDMRSTAKMDETGIKVSGWNYKSVGEIEHQYLKMQIVISTNDYRGSINFTTNLSQLDLDLRLQLPKLPLPSINTYNSYSFFPCQGVEVRLSAVNTRMICCRRPGLLLATRKALDKLGFGCHQAVISCFDGWDSYKNFVVPYFVVCEYQQYQGHEILLDSIKAVLSYTVGYAVIFSKEMQKMVRSYDLSN</sequence>
<evidence type="ECO:0000313" key="2">
    <source>
        <dbReference type="Proteomes" id="UP000824890"/>
    </source>
</evidence>
<name>A0ABQ8E3A1_BRANA</name>
<dbReference type="EMBL" id="JAGKQM010000003">
    <property type="protein sequence ID" value="KAH0936092.1"/>
    <property type="molecule type" value="Genomic_DNA"/>
</dbReference>
<proteinExistence type="predicted"/>
<protein>
    <submittedName>
        <fullName evidence="1">Uncharacterized protein</fullName>
    </submittedName>
</protein>
<evidence type="ECO:0000313" key="1">
    <source>
        <dbReference type="EMBL" id="KAH0936092.1"/>
    </source>
</evidence>
<comment type="caution">
    <text evidence="1">The sequence shown here is derived from an EMBL/GenBank/DDBJ whole genome shotgun (WGS) entry which is preliminary data.</text>
</comment>
<organism evidence="1 2">
    <name type="scientific">Brassica napus</name>
    <name type="common">Rape</name>
    <dbReference type="NCBI Taxonomy" id="3708"/>
    <lineage>
        <taxon>Eukaryota</taxon>
        <taxon>Viridiplantae</taxon>
        <taxon>Streptophyta</taxon>
        <taxon>Embryophyta</taxon>
        <taxon>Tracheophyta</taxon>
        <taxon>Spermatophyta</taxon>
        <taxon>Magnoliopsida</taxon>
        <taxon>eudicotyledons</taxon>
        <taxon>Gunneridae</taxon>
        <taxon>Pentapetalae</taxon>
        <taxon>rosids</taxon>
        <taxon>malvids</taxon>
        <taxon>Brassicales</taxon>
        <taxon>Brassicaceae</taxon>
        <taxon>Brassiceae</taxon>
        <taxon>Brassica</taxon>
    </lineage>
</organism>
<accession>A0ABQ8E3A1</accession>
<reference evidence="1 2" key="1">
    <citation type="submission" date="2021-05" db="EMBL/GenBank/DDBJ databases">
        <title>Genome Assembly of Synthetic Allotetraploid Brassica napus Reveals Homoeologous Exchanges between Subgenomes.</title>
        <authorList>
            <person name="Davis J.T."/>
        </authorList>
    </citation>
    <scope>NUCLEOTIDE SEQUENCE [LARGE SCALE GENOMIC DNA]</scope>
    <source>
        <strain evidence="2">cv. Da-Ae</strain>
        <tissue evidence="1">Seedling</tissue>
    </source>
</reference>
<dbReference type="Proteomes" id="UP000824890">
    <property type="component" value="Unassembled WGS sequence"/>
</dbReference>
<gene>
    <name evidence="1" type="ORF">HID58_013209</name>
</gene>
<feature type="non-terminal residue" evidence="1">
    <location>
        <position position="1"/>
    </location>
</feature>
<keyword evidence="2" id="KW-1185">Reference proteome</keyword>